<evidence type="ECO:0000313" key="2">
    <source>
        <dbReference type="EMBL" id="SMO83727.1"/>
    </source>
</evidence>
<dbReference type="EMBL" id="FXTB01000009">
    <property type="protein sequence ID" value="SMO83727.1"/>
    <property type="molecule type" value="Genomic_DNA"/>
</dbReference>
<evidence type="ECO:0000256" key="1">
    <source>
        <dbReference type="SAM" id="MobiDB-lite"/>
    </source>
</evidence>
<reference evidence="2 3" key="1">
    <citation type="submission" date="2017-05" db="EMBL/GenBank/DDBJ databases">
        <authorList>
            <person name="Varghese N."/>
            <person name="Submissions S."/>
        </authorList>
    </citation>
    <scope>NUCLEOTIDE SEQUENCE [LARGE SCALE GENOMIC DNA]</scope>
    <source>
        <strain evidence="2 3">DSM 27040</strain>
    </source>
</reference>
<dbReference type="InterPro" id="IPR039968">
    <property type="entry name" value="BcerS-like"/>
</dbReference>
<dbReference type="Proteomes" id="UP000319040">
    <property type="component" value="Unassembled WGS sequence"/>
</dbReference>
<dbReference type="PANTHER" id="PTHR41368">
    <property type="entry name" value="PROTEIN YGHO"/>
    <property type="match status" value="1"/>
</dbReference>
<evidence type="ECO:0000313" key="3">
    <source>
        <dbReference type="Proteomes" id="UP000319040"/>
    </source>
</evidence>
<gene>
    <name evidence="2" type="ORF">SAMN06265379_10942</name>
</gene>
<dbReference type="InterPro" id="IPR016181">
    <property type="entry name" value="Acyl_CoA_acyltransferase"/>
</dbReference>
<dbReference type="Gene3D" id="3.40.630.30">
    <property type="match status" value="1"/>
</dbReference>
<name>A0A521EIH1_SACCC</name>
<dbReference type="OrthoDB" id="9806005at2"/>
<keyword evidence="3" id="KW-1185">Reference proteome</keyword>
<feature type="compositionally biased region" description="Basic and acidic residues" evidence="1">
    <location>
        <begin position="388"/>
        <end position="409"/>
    </location>
</feature>
<feature type="region of interest" description="Disordered" evidence="1">
    <location>
        <begin position="382"/>
        <end position="409"/>
    </location>
</feature>
<organism evidence="2 3">
    <name type="scientific">Saccharicrinis carchari</name>
    <dbReference type="NCBI Taxonomy" id="1168039"/>
    <lineage>
        <taxon>Bacteria</taxon>
        <taxon>Pseudomonadati</taxon>
        <taxon>Bacteroidota</taxon>
        <taxon>Bacteroidia</taxon>
        <taxon>Marinilabiliales</taxon>
        <taxon>Marinilabiliaceae</taxon>
        <taxon>Saccharicrinis</taxon>
    </lineage>
</organism>
<dbReference type="PANTHER" id="PTHR41368:SF1">
    <property type="entry name" value="PROTEIN YGHO"/>
    <property type="match status" value="1"/>
</dbReference>
<evidence type="ECO:0008006" key="4">
    <source>
        <dbReference type="Google" id="ProtNLM"/>
    </source>
</evidence>
<protein>
    <recommendedName>
        <fullName evidence="4">N-acetyltransferase domain-containing protein</fullName>
    </recommendedName>
</protein>
<dbReference type="RefSeq" id="WP_142534241.1">
    <property type="nucleotide sequence ID" value="NZ_FXTB01000009.1"/>
</dbReference>
<accession>A0A521EIH1</accession>
<proteinExistence type="predicted"/>
<dbReference type="SUPFAM" id="SSF55729">
    <property type="entry name" value="Acyl-CoA N-acyltransferases (Nat)"/>
    <property type="match status" value="1"/>
</dbReference>
<dbReference type="AlphaFoldDB" id="A0A521EIH1"/>
<sequence length="409" mass="48278">MQIVTVDNKATRRHFLDVVAKIYHNDKHFVRPLDIDIENIFNPDTNPFYSHGKAIRYILKNDDGEVIGRIAAFVNDKKAYGFEQATGGLGFFECINNKAAAFMLFDAGVNWLKDQGMEAADGPINFGENDNFWGLLVEGFTDPTYGMQYNPPYYKAFYESYGFQNYFEQVTNRLDLKKPFPERFWKIAEWVGKKPNYQFKHFKWKQKDKFIDDVIEIYNDAWRFHENFTPLDRGKLAMAFEKSKPIVIEEVLWFAYHKNEPIGFILMYPDVNQIFKRLNGKFNIINKLRFLWLKRKKTMTRLRVVILGVKTKFQKSGIESGLFHHLRNPVFSRPWFNEMELSWVGDFNPKMRALQESMGAEFSKKHITYRFIFDPAKRKQVRAAAIPRDSKERTRQSVPETQDKDKLSK</sequence>